<organism evidence="1 2">
    <name type="scientific">Aquimarina mytili</name>
    <dbReference type="NCBI Taxonomy" id="874423"/>
    <lineage>
        <taxon>Bacteria</taxon>
        <taxon>Pseudomonadati</taxon>
        <taxon>Bacteroidota</taxon>
        <taxon>Flavobacteriia</taxon>
        <taxon>Flavobacteriales</taxon>
        <taxon>Flavobacteriaceae</taxon>
        <taxon>Aquimarina</taxon>
    </lineage>
</organism>
<proteinExistence type="predicted"/>
<protein>
    <submittedName>
        <fullName evidence="1">Uncharacterized protein</fullName>
    </submittedName>
</protein>
<evidence type="ECO:0000313" key="1">
    <source>
        <dbReference type="EMBL" id="MBL0683429.1"/>
    </source>
</evidence>
<dbReference type="EMBL" id="JAERQJ010000003">
    <property type="protein sequence ID" value="MBL0683429.1"/>
    <property type="molecule type" value="Genomic_DNA"/>
</dbReference>
<name>A0A936ZPM7_9FLAO</name>
<comment type="caution">
    <text evidence="1">The sequence shown here is derived from an EMBL/GenBank/DDBJ whole genome shotgun (WGS) entry which is preliminary data.</text>
</comment>
<accession>A0A936ZPM7</accession>
<dbReference type="AlphaFoldDB" id="A0A936ZPM7"/>
<dbReference type="Proteomes" id="UP000651057">
    <property type="component" value="Unassembled WGS sequence"/>
</dbReference>
<evidence type="ECO:0000313" key="2">
    <source>
        <dbReference type="Proteomes" id="UP000651057"/>
    </source>
</evidence>
<keyword evidence="2" id="KW-1185">Reference proteome</keyword>
<dbReference type="RefSeq" id="WP_201918429.1">
    <property type="nucleotide sequence ID" value="NZ_BAABAX010000005.1"/>
</dbReference>
<gene>
    <name evidence="1" type="ORF">JJQ60_07870</name>
</gene>
<sequence length="167" mass="19394">MKTFFIVIAFLTASNCLGQIPYFDSGFLSRVFESNSARGARRATQRTTIAYNGAAATTAFEYASRTRLNFNPFSSTRIDYIRYRNMCNAYLNPFKKRKCTNRFNYLKEAHTQVMDLMKVHTSSQINQGVKEQIVEKYASITNTIFNELEQMKIQAEKNRFSRFLIAR</sequence>
<reference evidence="1" key="1">
    <citation type="submission" date="2021-01" db="EMBL/GenBank/DDBJ databases">
        <authorList>
            <person name="Zhong Y.L."/>
        </authorList>
    </citation>
    <scope>NUCLEOTIDE SEQUENCE</scope>
    <source>
        <strain evidence="1">KCTC 23302</strain>
    </source>
</reference>